<proteinExistence type="predicted"/>
<dbReference type="RefSeq" id="WP_127081284.1">
    <property type="nucleotide sequence ID" value="NZ_RSCL01000006.1"/>
</dbReference>
<dbReference type="Proteomes" id="UP000271624">
    <property type="component" value="Unassembled WGS sequence"/>
</dbReference>
<name>A0A3S1DAF1_9CYAN</name>
<dbReference type="AlphaFoldDB" id="A0A3S1DAF1"/>
<dbReference type="EMBL" id="RSCL01000006">
    <property type="protein sequence ID" value="RUT06475.1"/>
    <property type="molecule type" value="Genomic_DNA"/>
</dbReference>
<reference evidence="2" key="2">
    <citation type="journal article" date="2019" name="Genome Biol. Evol.">
        <title>Day and night: Metabolic profiles and evolutionary relationships of six axenic non-marine cyanobacteria.</title>
        <authorList>
            <person name="Will S.E."/>
            <person name="Henke P."/>
            <person name="Boedeker C."/>
            <person name="Huang S."/>
            <person name="Brinkmann H."/>
            <person name="Rohde M."/>
            <person name="Jarek M."/>
            <person name="Friedl T."/>
            <person name="Seufert S."/>
            <person name="Schumacher M."/>
            <person name="Overmann J."/>
            <person name="Neumann-Schaal M."/>
            <person name="Petersen J."/>
        </authorList>
    </citation>
    <scope>NUCLEOTIDE SEQUENCE [LARGE SCALE GENOMIC DNA]</scope>
    <source>
        <strain evidence="2">PCC 7102</strain>
    </source>
</reference>
<evidence type="ECO:0000313" key="2">
    <source>
        <dbReference type="EMBL" id="RUT06475.1"/>
    </source>
</evidence>
<gene>
    <name evidence="2" type="ORF">DSM106972_027320</name>
</gene>
<keyword evidence="3" id="KW-1185">Reference proteome</keyword>
<evidence type="ECO:0000313" key="3">
    <source>
        <dbReference type="Proteomes" id="UP000271624"/>
    </source>
</evidence>
<reference evidence="2" key="1">
    <citation type="submission" date="2018-12" db="EMBL/GenBank/DDBJ databases">
        <authorList>
            <person name="Will S."/>
            <person name="Neumann-Schaal M."/>
            <person name="Henke P."/>
        </authorList>
    </citation>
    <scope>NUCLEOTIDE SEQUENCE</scope>
    <source>
        <strain evidence="2">PCC 7102</strain>
    </source>
</reference>
<sequence length="62" mass="7084">MKMYRCTRNKPYTDEVPGATKTNARQGHYVKANSVEEAIAEMGKQFPEEIEAGFTAEEWNDN</sequence>
<protein>
    <submittedName>
        <fullName evidence="2">Uncharacterized protein</fullName>
    </submittedName>
</protein>
<comment type="caution">
    <text evidence="2">The sequence shown here is derived from an EMBL/GenBank/DDBJ whole genome shotgun (WGS) entry which is preliminary data.</text>
</comment>
<feature type="region of interest" description="Disordered" evidence="1">
    <location>
        <begin position="1"/>
        <end position="20"/>
    </location>
</feature>
<evidence type="ECO:0000256" key="1">
    <source>
        <dbReference type="SAM" id="MobiDB-lite"/>
    </source>
</evidence>
<accession>A0A3S1DAF1</accession>
<organism evidence="2 3">
    <name type="scientific">Dulcicalothrix desertica PCC 7102</name>
    <dbReference type="NCBI Taxonomy" id="232991"/>
    <lineage>
        <taxon>Bacteria</taxon>
        <taxon>Bacillati</taxon>
        <taxon>Cyanobacteriota</taxon>
        <taxon>Cyanophyceae</taxon>
        <taxon>Nostocales</taxon>
        <taxon>Calotrichaceae</taxon>
        <taxon>Dulcicalothrix</taxon>
    </lineage>
</organism>
<dbReference type="OrthoDB" id="489604at2"/>